<evidence type="ECO:0000313" key="1">
    <source>
        <dbReference type="EMBL" id="GEN84797.1"/>
    </source>
</evidence>
<dbReference type="OrthoDB" id="2080342at2"/>
<dbReference type="RefSeq" id="WP_147059970.1">
    <property type="nucleotide sequence ID" value="NZ_BJYL01000047.1"/>
</dbReference>
<dbReference type="AlphaFoldDB" id="A0A511ZBH2"/>
<dbReference type="InterPro" id="IPR043749">
    <property type="entry name" value="DUF5694"/>
</dbReference>
<evidence type="ECO:0008006" key="3">
    <source>
        <dbReference type="Google" id="ProtNLM"/>
    </source>
</evidence>
<comment type="caution">
    <text evidence="1">The sequence shown here is derived from an EMBL/GenBank/DDBJ whole genome shotgun (WGS) entry which is preliminary data.</text>
</comment>
<organism evidence="1 2">
    <name type="scientific">Sporosarcina luteola</name>
    <dbReference type="NCBI Taxonomy" id="582850"/>
    <lineage>
        <taxon>Bacteria</taxon>
        <taxon>Bacillati</taxon>
        <taxon>Bacillota</taxon>
        <taxon>Bacilli</taxon>
        <taxon>Bacillales</taxon>
        <taxon>Caryophanaceae</taxon>
        <taxon>Sporosarcina</taxon>
    </lineage>
</organism>
<gene>
    <name evidence="1" type="ORF">SLU01_31090</name>
</gene>
<keyword evidence="2" id="KW-1185">Reference proteome</keyword>
<sequence>MKRNKAKVLILGSFHMSEHEGLDSEKRQNEIEELVNKIEAFQPTRIAVEMVPEDSESFNEEYKQYKLGTYQLRMNEIYQVGFRLGVRLGHEQIYPTDWMGDASMSFGEVESWARENQPELLHEMYDGLEPPVLSEDKSVLDFYKELNASALVDKVHKLHLNIARVGDLNHYVGINWLSWWYKRNLIMFANLTRLINSEKERILFIVGVGHSSIVTKFIEESGTCEIVDPLTYLS</sequence>
<name>A0A511ZBH2_9BACL</name>
<evidence type="ECO:0000313" key="2">
    <source>
        <dbReference type="Proteomes" id="UP000321901"/>
    </source>
</evidence>
<dbReference type="Proteomes" id="UP000321901">
    <property type="component" value="Unassembled WGS sequence"/>
</dbReference>
<protein>
    <recommendedName>
        <fullName evidence="3">Haem-binding uptake Tiki superfamily ChaN domain-containing protein</fullName>
    </recommendedName>
</protein>
<reference evidence="1 2" key="1">
    <citation type="submission" date="2019-07" db="EMBL/GenBank/DDBJ databases">
        <title>Whole genome shotgun sequence of Sporosarcina luteola NBRC 105378.</title>
        <authorList>
            <person name="Hosoyama A."/>
            <person name="Uohara A."/>
            <person name="Ohji S."/>
            <person name="Ichikawa N."/>
        </authorList>
    </citation>
    <scope>NUCLEOTIDE SEQUENCE [LARGE SCALE GENOMIC DNA]</scope>
    <source>
        <strain evidence="1 2">NBRC 105378</strain>
    </source>
</reference>
<dbReference type="Pfam" id="PF18950">
    <property type="entry name" value="DUF5694"/>
    <property type="match status" value="1"/>
</dbReference>
<accession>A0A511ZBH2</accession>
<proteinExistence type="predicted"/>
<dbReference type="EMBL" id="BJYL01000047">
    <property type="protein sequence ID" value="GEN84797.1"/>
    <property type="molecule type" value="Genomic_DNA"/>
</dbReference>